<dbReference type="RefSeq" id="WP_189698121.1">
    <property type="nucleotide sequence ID" value="NZ_BMTA01000007.1"/>
</dbReference>
<organism evidence="1 2">
    <name type="scientific">Streptomyces chromofuscus</name>
    <dbReference type="NCBI Taxonomy" id="42881"/>
    <lineage>
        <taxon>Bacteria</taxon>
        <taxon>Bacillati</taxon>
        <taxon>Actinomycetota</taxon>
        <taxon>Actinomycetes</taxon>
        <taxon>Kitasatosporales</taxon>
        <taxon>Streptomycetaceae</taxon>
        <taxon>Streptomyces</taxon>
    </lineage>
</organism>
<reference evidence="1 2" key="1">
    <citation type="submission" date="2020-10" db="EMBL/GenBank/DDBJ databases">
        <title>Streptomyces chromofuscus complate genome analysis.</title>
        <authorList>
            <person name="Anwar N."/>
        </authorList>
    </citation>
    <scope>NUCLEOTIDE SEQUENCE [LARGE SCALE GENOMIC DNA]</scope>
    <source>
        <strain evidence="1 2">DSM 40273</strain>
    </source>
</reference>
<evidence type="ECO:0000313" key="2">
    <source>
        <dbReference type="Proteomes" id="UP000594008"/>
    </source>
</evidence>
<dbReference type="Proteomes" id="UP000594008">
    <property type="component" value="Chromosome"/>
</dbReference>
<dbReference type="EMBL" id="CP063374">
    <property type="protein sequence ID" value="QOV44060.1"/>
    <property type="molecule type" value="Genomic_DNA"/>
</dbReference>
<accession>A0A7M2T5U6</accession>
<gene>
    <name evidence="1" type="ORF">IPT68_31110</name>
</gene>
<sequence length="178" mass="19112">MKDQAHAHAVPAVGTGTTGADLLGIYLNDHLAGATAGTERARSLAGALQGSPSGPALRTVAQEIGEDRASLLAIMDMLGVPVRHYKVSLAWAAERVGRLKSNGRLVGRSPLTSLVELEFLRLAVQGKAAAWQTLRRLADTDGRLDARLLDELLERAERQQATLEELRLGQVTETFRPS</sequence>
<proteinExistence type="predicted"/>
<evidence type="ECO:0000313" key="1">
    <source>
        <dbReference type="EMBL" id="QOV44060.1"/>
    </source>
</evidence>
<keyword evidence="2" id="KW-1185">Reference proteome</keyword>
<dbReference type="AlphaFoldDB" id="A0A7M2T5U6"/>
<name>A0A7M2T5U6_STRCW</name>
<protein>
    <submittedName>
        <fullName evidence="1">Uncharacterized protein</fullName>
    </submittedName>
</protein>
<dbReference type="KEGG" id="schf:IPT68_31110"/>